<gene>
    <name evidence="2" type="ORF">METZ01_LOCUS183385</name>
</gene>
<keyword evidence="1" id="KW-0812">Transmembrane</keyword>
<organism evidence="2">
    <name type="scientific">marine metagenome</name>
    <dbReference type="NCBI Taxonomy" id="408172"/>
    <lineage>
        <taxon>unclassified sequences</taxon>
        <taxon>metagenomes</taxon>
        <taxon>ecological metagenomes</taxon>
    </lineage>
</organism>
<sequence>MLAGVADLTAADTEGAPDDHHGVDGGGLSVWWVLPFAGMLLSIALGPLVAAHFWHNHYGKVAAGWIAVFAVPFLASFGGDAFYEILHIVLLDYVPFIILLTALFTAAGGICLKGSLRGSPMVNTAILFIGTALASWMGTTGAAMLLIRPILRANAWRKHRVHVVVFFIFLVANIGGSLTPLGDPPLFLGFLKGVEFFWTMKLLPVMAPVSVALLIIFFIVDTLMFRKEGEAPDDGEKVPLKLEGGLNFVMVGLIIGAILFSKSLGDGKFKDATVAAKMDPQIKAAEVVMKEKKTVLVDFVKAHEGDAFDESNAPYHTARVEHLHSIAEVNKLRAKKSHDEATGVHIFGVTVPYSNLVRDGLLILIAFISLRITPMYRVEKDEHGHEVPAEGEEETNVRAANGFTWEPILEVAKLFVAIFICMIPALLILKAGVDGGLKSVILMVQTSTNDPINAMYFWLTGALSSFLDNAPTYVVFFNTAGGDPTSLMGEGGMFDISVGSTLLAISCGAVFMGANTYIGNAPNFMVKAIAEENGVKMPSFFGYMAWSAAILIPVFIVVSLFYF</sequence>
<dbReference type="AlphaFoldDB" id="A0A382CYG4"/>
<reference evidence="2" key="1">
    <citation type="submission" date="2018-05" db="EMBL/GenBank/DDBJ databases">
        <authorList>
            <person name="Lanie J.A."/>
            <person name="Ng W.-L."/>
            <person name="Kazmierczak K.M."/>
            <person name="Andrzejewski T.M."/>
            <person name="Davidsen T.M."/>
            <person name="Wayne K.J."/>
            <person name="Tettelin H."/>
            <person name="Glass J.I."/>
            <person name="Rusch D."/>
            <person name="Podicherti R."/>
            <person name="Tsui H.-C.T."/>
            <person name="Winkler M.E."/>
        </authorList>
    </citation>
    <scope>NUCLEOTIDE SEQUENCE</scope>
</reference>
<feature type="transmembrane region" description="Helical" evidence="1">
    <location>
        <begin position="496"/>
        <end position="519"/>
    </location>
</feature>
<evidence type="ECO:0008006" key="3">
    <source>
        <dbReference type="Google" id="ProtNLM"/>
    </source>
</evidence>
<feature type="transmembrane region" description="Helical" evidence="1">
    <location>
        <begin position="124"/>
        <end position="147"/>
    </location>
</feature>
<protein>
    <recommendedName>
        <fullName evidence="3">Citrate transporter-like domain-containing protein</fullName>
    </recommendedName>
</protein>
<feature type="transmembrane region" description="Helical" evidence="1">
    <location>
        <begin position="61"/>
        <end position="79"/>
    </location>
</feature>
<feature type="transmembrane region" description="Helical" evidence="1">
    <location>
        <begin position="202"/>
        <end position="225"/>
    </location>
</feature>
<feature type="transmembrane region" description="Helical" evidence="1">
    <location>
        <begin position="245"/>
        <end position="261"/>
    </location>
</feature>
<dbReference type="InterPro" id="IPR031566">
    <property type="entry name" value="CitMHS_2"/>
</dbReference>
<dbReference type="EMBL" id="UINC01036488">
    <property type="protein sequence ID" value="SVB30531.1"/>
    <property type="molecule type" value="Genomic_DNA"/>
</dbReference>
<accession>A0A382CYG4</accession>
<feature type="transmembrane region" description="Helical" evidence="1">
    <location>
        <begin position="30"/>
        <end position="54"/>
    </location>
</feature>
<keyword evidence="1" id="KW-0472">Membrane</keyword>
<feature type="transmembrane region" description="Helical" evidence="1">
    <location>
        <begin position="159"/>
        <end position="181"/>
    </location>
</feature>
<name>A0A382CYG4_9ZZZZ</name>
<dbReference type="Pfam" id="PF16980">
    <property type="entry name" value="CitMHS_2"/>
    <property type="match status" value="2"/>
</dbReference>
<evidence type="ECO:0000313" key="2">
    <source>
        <dbReference type="EMBL" id="SVB30531.1"/>
    </source>
</evidence>
<feature type="transmembrane region" description="Helical" evidence="1">
    <location>
        <begin position="414"/>
        <end position="433"/>
    </location>
</feature>
<proteinExistence type="predicted"/>
<feature type="transmembrane region" description="Helical" evidence="1">
    <location>
        <begin position="85"/>
        <end position="112"/>
    </location>
</feature>
<keyword evidence="1" id="KW-1133">Transmembrane helix</keyword>
<feature type="transmembrane region" description="Helical" evidence="1">
    <location>
        <begin position="540"/>
        <end position="562"/>
    </location>
</feature>
<feature type="transmembrane region" description="Helical" evidence="1">
    <location>
        <begin position="454"/>
        <end position="476"/>
    </location>
</feature>
<evidence type="ECO:0000256" key="1">
    <source>
        <dbReference type="SAM" id="Phobius"/>
    </source>
</evidence>